<evidence type="ECO:0000256" key="2">
    <source>
        <dbReference type="ARBA" id="ARBA00007193"/>
    </source>
</evidence>
<comment type="subcellular location">
    <subcellularLocation>
        <location evidence="1">Membrane</location>
        <topology evidence="1">Multi-pass membrane protein</topology>
    </subcellularLocation>
</comment>
<dbReference type="AlphaFoldDB" id="A0AAV4MX65"/>
<gene>
    <name evidence="14" type="primary">FANA_1</name>
    <name evidence="14" type="ORF">CEXT_633171</name>
</gene>
<evidence type="ECO:0000313" key="15">
    <source>
        <dbReference type="Proteomes" id="UP001054945"/>
    </source>
</evidence>
<keyword evidence="11 12" id="KW-0407">Ion channel</keyword>
<organism evidence="14 15">
    <name type="scientific">Caerostris extrusa</name>
    <name type="common">Bark spider</name>
    <name type="synonym">Caerostris bankana</name>
    <dbReference type="NCBI Taxonomy" id="172846"/>
    <lineage>
        <taxon>Eukaryota</taxon>
        <taxon>Metazoa</taxon>
        <taxon>Ecdysozoa</taxon>
        <taxon>Arthropoda</taxon>
        <taxon>Chelicerata</taxon>
        <taxon>Arachnida</taxon>
        <taxon>Araneae</taxon>
        <taxon>Araneomorphae</taxon>
        <taxon>Entelegynae</taxon>
        <taxon>Araneoidea</taxon>
        <taxon>Araneidae</taxon>
        <taxon>Caerostris</taxon>
    </lineage>
</organism>
<dbReference type="InterPro" id="IPR001873">
    <property type="entry name" value="ENaC"/>
</dbReference>
<evidence type="ECO:0000256" key="7">
    <source>
        <dbReference type="ARBA" id="ARBA00023053"/>
    </source>
</evidence>
<dbReference type="GO" id="GO:0015280">
    <property type="term" value="F:ligand-gated sodium channel activity"/>
    <property type="evidence" value="ECO:0007669"/>
    <property type="project" value="TreeGrafter"/>
</dbReference>
<keyword evidence="3 12" id="KW-0813">Transport</keyword>
<evidence type="ECO:0000313" key="14">
    <source>
        <dbReference type="EMBL" id="GIX77034.1"/>
    </source>
</evidence>
<dbReference type="Proteomes" id="UP001054945">
    <property type="component" value="Unassembled WGS sequence"/>
</dbReference>
<dbReference type="EMBL" id="BPLR01020296">
    <property type="protein sequence ID" value="GIX77034.1"/>
    <property type="molecule type" value="Genomic_DNA"/>
</dbReference>
<keyword evidence="15" id="KW-1185">Reference proteome</keyword>
<dbReference type="GO" id="GO:0005886">
    <property type="term" value="C:plasma membrane"/>
    <property type="evidence" value="ECO:0007669"/>
    <property type="project" value="TreeGrafter"/>
</dbReference>
<keyword evidence="9 13" id="KW-0472">Membrane</keyword>
<name>A0AAV4MX65_CAEEX</name>
<keyword evidence="8 12" id="KW-0406">Ion transport</keyword>
<evidence type="ECO:0000256" key="4">
    <source>
        <dbReference type="ARBA" id="ARBA00022461"/>
    </source>
</evidence>
<evidence type="ECO:0000256" key="11">
    <source>
        <dbReference type="ARBA" id="ARBA00023303"/>
    </source>
</evidence>
<accession>A0AAV4MX65</accession>
<dbReference type="Pfam" id="PF00858">
    <property type="entry name" value="ASC"/>
    <property type="match status" value="1"/>
</dbReference>
<keyword evidence="7" id="KW-0915">Sodium</keyword>
<evidence type="ECO:0000256" key="13">
    <source>
        <dbReference type="SAM" id="Phobius"/>
    </source>
</evidence>
<evidence type="ECO:0000256" key="1">
    <source>
        <dbReference type="ARBA" id="ARBA00004141"/>
    </source>
</evidence>
<keyword evidence="5 12" id="KW-0812">Transmembrane</keyword>
<dbReference type="PANTHER" id="PTHR11690">
    <property type="entry name" value="AMILORIDE-SENSITIVE SODIUM CHANNEL-RELATED"/>
    <property type="match status" value="1"/>
</dbReference>
<evidence type="ECO:0000256" key="5">
    <source>
        <dbReference type="ARBA" id="ARBA00022692"/>
    </source>
</evidence>
<evidence type="ECO:0000256" key="8">
    <source>
        <dbReference type="ARBA" id="ARBA00023065"/>
    </source>
</evidence>
<comment type="similarity">
    <text evidence="2 12">Belongs to the amiloride-sensitive sodium channel (TC 1.A.6) family.</text>
</comment>
<proteinExistence type="inferred from homology"/>
<keyword evidence="6 13" id="KW-1133">Transmembrane helix</keyword>
<comment type="caution">
    <text evidence="14">The sequence shown here is derived from an EMBL/GenBank/DDBJ whole genome shotgun (WGS) entry which is preliminary data.</text>
</comment>
<sequence>MLFHKLDILKRHVEKITWIAILTGAWIGCCYQIYGFLDQYFKYPVIVDLLMEQLETITFPAVTICNLNRMKSEYEPCLYNIDALEKCRSQQEPDGSVGGSLSLSNDKAFAHVKLTLEVNNTRIQIHTSSSLTNISNWIMIKISLWS</sequence>
<feature type="transmembrane region" description="Helical" evidence="13">
    <location>
        <begin position="16"/>
        <end position="37"/>
    </location>
</feature>
<keyword evidence="4 12" id="KW-0894">Sodium channel</keyword>
<keyword evidence="10 12" id="KW-0739">Sodium transport</keyword>
<evidence type="ECO:0000256" key="6">
    <source>
        <dbReference type="ARBA" id="ARBA00022989"/>
    </source>
</evidence>
<evidence type="ECO:0000256" key="9">
    <source>
        <dbReference type="ARBA" id="ARBA00023136"/>
    </source>
</evidence>
<dbReference type="PROSITE" id="PS51257">
    <property type="entry name" value="PROKAR_LIPOPROTEIN"/>
    <property type="match status" value="1"/>
</dbReference>
<evidence type="ECO:0000256" key="3">
    <source>
        <dbReference type="ARBA" id="ARBA00022448"/>
    </source>
</evidence>
<evidence type="ECO:0000256" key="10">
    <source>
        <dbReference type="ARBA" id="ARBA00023201"/>
    </source>
</evidence>
<reference evidence="14 15" key="1">
    <citation type="submission" date="2021-06" db="EMBL/GenBank/DDBJ databases">
        <title>Caerostris extrusa draft genome.</title>
        <authorList>
            <person name="Kono N."/>
            <person name="Arakawa K."/>
        </authorList>
    </citation>
    <scope>NUCLEOTIDE SEQUENCE [LARGE SCALE GENOMIC DNA]</scope>
</reference>
<evidence type="ECO:0000256" key="12">
    <source>
        <dbReference type="RuleBase" id="RU000679"/>
    </source>
</evidence>
<protein>
    <submittedName>
        <fullName evidence="14">FMRFamide-activated amiloride-sensitive sodium channel</fullName>
    </submittedName>
</protein>